<name>A0A3B5Y4V3_WHEAT</name>
<dbReference type="Gramene" id="TraesCS1A03G0870700.1">
    <property type="protein sequence ID" value="TraesCS1A03G0870700.1.CDS"/>
    <property type="gene ID" value="TraesCS1A03G0870700"/>
</dbReference>
<dbReference type="Gramene" id="TraesNOR1A03G00152590.1">
    <property type="protein sequence ID" value="TraesNOR1A03G00152590.1"/>
    <property type="gene ID" value="TraesNOR1A03G00152590"/>
</dbReference>
<evidence type="ECO:0000313" key="2">
    <source>
        <dbReference type="Proteomes" id="UP000019116"/>
    </source>
</evidence>
<organism evidence="1">
    <name type="scientific">Triticum aestivum</name>
    <name type="common">Wheat</name>
    <dbReference type="NCBI Taxonomy" id="4565"/>
    <lineage>
        <taxon>Eukaryota</taxon>
        <taxon>Viridiplantae</taxon>
        <taxon>Streptophyta</taxon>
        <taxon>Embryophyta</taxon>
        <taxon>Tracheophyta</taxon>
        <taxon>Spermatophyta</taxon>
        <taxon>Magnoliopsida</taxon>
        <taxon>Liliopsida</taxon>
        <taxon>Poales</taxon>
        <taxon>Poaceae</taxon>
        <taxon>BOP clade</taxon>
        <taxon>Pooideae</taxon>
        <taxon>Triticodae</taxon>
        <taxon>Triticeae</taxon>
        <taxon>Triticinae</taxon>
        <taxon>Triticum</taxon>
    </lineage>
</organism>
<keyword evidence="2" id="KW-1185">Reference proteome</keyword>
<dbReference type="PaxDb" id="4565-Traes_1AL_4F352D481.1"/>
<protein>
    <submittedName>
        <fullName evidence="1">Uncharacterized protein</fullName>
    </submittedName>
</protein>
<dbReference type="Gramene" id="TraesCAD_scaffold_063093_01G000100.1">
    <property type="protein sequence ID" value="TraesCAD_scaffold_063093_01G000100.1"/>
    <property type="gene ID" value="TraesCAD_scaffold_063093_01G000100"/>
</dbReference>
<dbReference type="Gramene" id="TraesCS1A02G355600.1">
    <property type="protein sequence ID" value="TraesCS1A02G355600.1"/>
    <property type="gene ID" value="TraesCS1A02G355600"/>
</dbReference>
<sequence length="128" mass="13685">MDVQSRSQTRLADLSGTPNQISRAEQLISDVLAEVDANSFGTISNWKYNAPQPSVEQFQMQIANKCDGVVARAACGGLRRWAPTLAACAQWQLHASPAPGARMLRRFRWVGAQGSAHVAMGLSCTGGG</sequence>
<dbReference type="Proteomes" id="UP000019116">
    <property type="component" value="Chromosome 1A"/>
</dbReference>
<reference evidence="1" key="2">
    <citation type="submission" date="2018-10" db="UniProtKB">
        <authorList>
            <consortium name="EnsemblPlants"/>
        </authorList>
    </citation>
    <scope>IDENTIFICATION</scope>
</reference>
<proteinExistence type="predicted"/>
<reference evidence="1" key="1">
    <citation type="submission" date="2018-08" db="EMBL/GenBank/DDBJ databases">
        <authorList>
            <person name="Rossello M."/>
        </authorList>
    </citation>
    <scope>NUCLEOTIDE SEQUENCE [LARGE SCALE GENOMIC DNA]</scope>
    <source>
        <strain evidence="1">cv. Chinese Spring</strain>
    </source>
</reference>
<dbReference type="OrthoDB" id="5204190at2759"/>
<accession>A0A3B5Y4V3</accession>
<dbReference type="Gramene" id="TraesROB_scaffold_082074_01G000100.1">
    <property type="protein sequence ID" value="TraesROB_scaffold_082074_01G000100.1"/>
    <property type="gene ID" value="TraesROB_scaffold_082074_01G000100"/>
</dbReference>
<dbReference type="Gramene" id="TraesCLE_scaffold_065577_01G000100.1">
    <property type="protein sequence ID" value="TraesCLE_scaffold_065577_01G000100.1"/>
    <property type="gene ID" value="TraesCLE_scaffold_065577_01G000100"/>
</dbReference>
<dbReference type="EnsemblPlants" id="TraesCS1A02G355600.1">
    <property type="protein sequence ID" value="TraesCS1A02G355600.1"/>
    <property type="gene ID" value="TraesCS1A02G355600"/>
</dbReference>
<dbReference type="STRING" id="4565.A0A3B5Y4V3"/>
<dbReference type="Gramene" id="TraesWEE_scaffold_046574_01G000100.1">
    <property type="protein sequence ID" value="TraesWEE_scaffold_046574_01G000100.1"/>
    <property type="gene ID" value="TraesWEE_scaffold_046574_01G000100"/>
</dbReference>
<evidence type="ECO:0000313" key="1">
    <source>
        <dbReference type="EnsemblPlants" id="TraesCS1A02G355600.1"/>
    </source>
</evidence>
<dbReference type="AlphaFoldDB" id="A0A3B5Y4V3"/>